<keyword evidence="2" id="KW-1185">Reference proteome</keyword>
<evidence type="ECO:0000313" key="1">
    <source>
        <dbReference type="EMBL" id="KAF9441762.1"/>
    </source>
</evidence>
<dbReference type="EMBL" id="MU151794">
    <property type="protein sequence ID" value="KAF9441762.1"/>
    <property type="molecule type" value="Genomic_DNA"/>
</dbReference>
<gene>
    <name evidence="1" type="ORF">P691DRAFT_790709</name>
</gene>
<comment type="caution">
    <text evidence="1">The sequence shown here is derived from an EMBL/GenBank/DDBJ whole genome shotgun (WGS) entry which is preliminary data.</text>
</comment>
<reference evidence="1" key="1">
    <citation type="submission" date="2020-11" db="EMBL/GenBank/DDBJ databases">
        <authorList>
            <consortium name="DOE Joint Genome Institute"/>
            <person name="Ahrendt S."/>
            <person name="Riley R."/>
            <person name="Andreopoulos W."/>
            <person name="Labutti K."/>
            <person name="Pangilinan J."/>
            <person name="Ruiz-Duenas F.J."/>
            <person name="Barrasa J.M."/>
            <person name="Sanchez-Garcia M."/>
            <person name="Camarero S."/>
            <person name="Miyauchi S."/>
            <person name="Serrano A."/>
            <person name="Linde D."/>
            <person name="Babiker R."/>
            <person name="Drula E."/>
            <person name="Ayuso-Fernandez I."/>
            <person name="Pacheco R."/>
            <person name="Padilla G."/>
            <person name="Ferreira P."/>
            <person name="Barriuso J."/>
            <person name="Kellner H."/>
            <person name="Castanera R."/>
            <person name="Alfaro M."/>
            <person name="Ramirez L."/>
            <person name="Pisabarro A.G."/>
            <person name="Kuo A."/>
            <person name="Tritt A."/>
            <person name="Lipzen A."/>
            <person name="He G."/>
            <person name="Yan M."/>
            <person name="Ng V."/>
            <person name="Cullen D."/>
            <person name="Martin F."/>
            <person name="Rosso M.-N."/>
            <person name="Henrissat B."/>
            <person name="Hibbett D."/>
            <person name="Martinez A.T."/>
            <person name="Grigoriev I.V."/>
        </authorList>
    </citation>
    <scope>NUCLEOTIDE SEQUENCE</scope>
    <source>
        <strain evidence="1">MF-IS2</strain>
    </source>
</reference>
<dbReference type="Proteomes" id="UP000807342">
    <property type="component" value="Unassembled WGS sequence"/>
</dbReference>
<dbReference type="AlphaFoldDB" id="A0A9P5X1Q6"/>
<name>A0A9P5X1Q6_9AGAR</name>
<evidence type="ECO:0000313" key="2">
    <source>
        <dbReference type="Proteomes" id="UP000807342"/>
    </source>
</evidence>
<sequence>MLTSLELELGYMRSVVSVDRKAIHQVLGGSDVEECSKHVRPEGYRVRIVAAIGKNGDQVHSHSPTSPDRWNPWTRMPYILASALGNSVLPPEYLDMGVVVYRKDREETRTTATGNEFGPENREKLHGWRVGLLAGVRLGVGQWAEREKASFPDSAKQEEGSVVLIWSILLPEDLTPWEMCGLDGLDLPECLGSSSHTMTPPRTIICLPQLIIEPSTL</sequence>
<proteinExistence type="predicted"/>
<accession>A0A9P5X1Q6</accession>
<protein>
    <submittedName>
        <fullName evidence="1">Uncharacterized protein</fullName>
    </submittedName>
</protein>
<organism evidence="1 2">
    <name type="scientific">Macrolepiota fuliginosa MF-IS2</name>
    <dbReference type="NCBI Taxonomy" id="1400762"/>
    <lineage>
        <taxon>Eukaryota</taxon>
        <taxon>Fungi</taxon>
        <taxon>Dikarya</taxon>
        <taxon>Basidiomycota</taxon>
        <taxon>Agaricomycotina</taxon>
        <taxon>Agaricomycetes</taxon>
        <taxon>Agaricomycetidae</taxon>
        <taxon>Agaricales</taxon>
        <taxon>Agaricineae</taxon>
        <taxon>Agaricaceae</taxon>
        <taxon>Macrolepiota</taxon>
    </lineage>
</organism>